<evidence type="ECO:0000313" key="1">
    <source>
        <dbReference type="EMBL" id="QHU03184.1"/>
    </source>
</evidence>
<dbReference type="AlphaFoldDB" id="A0A6C0JHQ3"/>
<protein>
    <submittedName>
        <fullName evidence="1">Uncharacterized protein</fullName>
    </submittedName>
</protein>
<reference evidence="1" key="1">
    <citation type="journal article" date="2020" name="Nature">
        <title>Giant virus diversity and host interactions through global metagenomics.</title>
        <authorList>
            <person name="Schulz F."/>
            <person name="Roux S."/>
            <person name="Paez-Espino D."/>
            <person name="Jungbluth S."/>
            <person name="Walsh D.A."/>
            <person name="Denef V.J."/>
            <person name="McMahon K.D."/>
            <person name="Konstantinidis K.T."/>
            <person name="Eloe-Fadrosh E.A."/>
            <person name="Kyrpides N.C."/>
            <person name="Woyke T."/>
        </authorList>
    </citation>
    <scope>NUCLEOTIDE SEQUENCE</scope>
    <source>
        <strain evidence="1">GVMAG-M-3300025890-48</strain>
    </source>
</reference>
<name>A0A6C0JHQ3_9ZZZZ</name>
<dbReference type="EMBL" id="MN740371">
    <property type="protein sequence ID" value="QHU03184.1"/>
    <property type="molecule type" value="Genomic_DNA"/>
</dbReference>
<proteinExistence type="predicted"/>
<sequence length="111" mass="13262">MPSQLFKKVVPESLLFDFLESFCETSNNMLVLSNNSYKKCVFHELLSPFLDSLKQYYHDSKQLYVTRKITYSRFITVIRQLCKLLNISYASKIKYINSSYDIIYYIKKRES</sequence>
<accession>A0A6C0JHQ3</accession>
<organism evidence="1">
    <name type="scientific">viral metagenome</name>
    <dbReference type="NCBI Taxonomy" id="1070528"/>
    <lineage>
        <taxon>unclassified sequences</taxon>
        <taxon>metagenomes</taxon>
        <taxon>organismal metagenomes</taxon>
    </lineage>
</organism>